<dbReference type="Proteomes" id="UP001194468">
    <property type="component" value="Unassembled WGS sequence"/>
</dbReference>
<dbReference type="EMBL" id="WHUW01000001">
    <property type="protein sequence ID" value="KAF8452438.1"/>
    <property type="molecule type" value="Genomic_DNA"/>
</dbReference>
<gene>
    <name evidence="2" type="ORF">L210DRAFT_790515</name>
</gene>
<evidence type="ECO:0000313" key="2">
    <source>
        <dbReference type="EMBL" id="KAF8452438.1"/>
    </source>
</evidence>
<reference evidence="2" key="1">
    <citation type="submission" date="2019-10" db="EMBL/GenBank/DDBJ databases">
        <authorList>
            <consortium name="DOE Joint Genome Institute"/>
            <person name="Kuo A."/>
            <person name="Miyauchi S."/>
            <person name="Kiss E."/>
            <person name="Drula E."/>
            <person name="Kohler A."/>
            <person name="Sanchez-Garcia M."/>
            <person name="Andreopoulos B."/>
            <person name="Barry K.W."/>
            <person name="Bonito G."/>
            <person name="Buee M."/>
            <person name="Carver A."/>
            <person name="Chen C."/>
            <person name="Cichocki N."/>
            <person name="Clum A."/>
            <person name="Culley D."/>
            <person name="Crous P.W."/>
            <person name="Fauchery L."/>
            <person name="Girlanda M."/>
            <person name="Hayes R."/>
            <person name="Keri Z."/>
            <person name="LaButti K."/>
            <person name="Lipzen A."/>
            <person name="Lombard V."/>
            <person name="Magnuson J."/>
            <person name="Maillard F."/>
            <person name="Morin E."/>
            <person name="Murat C."/>
            <person name="Nolan M."/>
            <person name="Ohm R."/>
            <person name="Pangilinan J."/>
            <person name="Pereira M."/>
            <person name="Perotto S."/>
            <person name="Peter M."/>
            <person name="Riley R."/>
            <person name="Sitrit Y."/>
            <person name="Stielow B."/>
            <person name="Szollosi G."/>
            <person name="Zifcakova L."/>
            <person name="Stursova M."/>
            <person name="Spatafora J.W."/>
            <person name="Tedersoo L."/>
            <person name="Vaario L.-M."/>
            <person name="Yamada A."/>
            <person name="Yan M."/>
            <person name="Wang P."/>
            <person name="Xu J."/>
            <person name="Bruns T."/>
            <person name="Baldrian P."/>
            <person name="Vilgalys R."/>
            <person name="Henrissat B."/>
            <person name="Grigoriev I.V."/>
            <person name="Hibbett D."/>
            <person name="Nagy L.G."/>
            <person name="Martin F.M."/>
        </authorList>
    </citation>
    <scope>NUCLEOTIDE SEQUENCE</scope>
    <source>
        <strain evidence="2">BED1</strain>
    </source>
</reference>
<name>A0AAD4GM41_BOLED</name>
<sequence>RNTSDAAQTFLPPVQAIADVIPGVGSIIKGAIGGILSILQLVDRYIQNKDDLEKLNLRLHLLRNHIDNAQVARTAFEETLRLRLLRYLQNAQSQLERLEKRIRGVPTLTQDIAGCITTINNHLFEYMVLSQMQLQNDVSEIKSSIVECHSRQMRLIENSVVTGTAGRLPRAISRGYAILIDATGREHAILLDQCRYLDQLDAMLAVVLFQRRPDEAETQRWYIERKLYDFVIYNKTNSDVVQLTQESDIWSDMKSGTRIVMRAITEE</sequence>
<organism evidence="2 3">
    <name type="scientific">Boletus edulis BED1</name>
    <dbReference type="NCBI Taxonomy" id="1328754"/>
    <lineage>
        <taxon>Eukaryota</taxon>
        <taxon>Fungi</taxon>
        <taxon>Dikarya</taxon>
        <taxon>Basidiomycota</taxon>
        <taxon>Agaricomycotina</taxon>
        <taxon>Agaricomycetes</taxon>
        <taxon>Agaricomycetidae</taxon>
        <taxon>Boletales</taxon>
        <taxon>Boletineae</taxon>
        <taxon>Boletaceae</taxon>
        <taxon>Boletoideae</taxon>
        <taxon>Boletus</taxon>
    </lineage>
</organism>
<proteinExistence type="predicted"/>
<feature type="non-terminal residue" evidence="2">
    <location>
        <position position="267"/>
    </location>
</feature>
<accession>A0AAD4GM41</accession>
<feature type="coiled-coil region" evidence="1">
    <location>
        <begin position="52"/>
        <end position="101"/>
    </location>
</feature>
<keyword evidence="1" id="KW-0175">Coiled coil</keyword>
<comment type="caution">
    <text evidence="2">The sequence shown here is derived from an EMBL/GenBank/DDBJ whole genome shotgun (WGS) entry which is preliminary data.</text>
</comment>
<evidence type="ECO:0000313" key="3">
    <source>
        <dbReference type="Proteomes" id="UP001194468"/>
    </source>
</evidence>
<keyword evidence="3" id="KW-1185">Reference proteome</keyword>
<dbReference type="AlphaFoldDB" id="A0AAD4GM41"/>
<feature type="non-terminal residue" evidence="2">
    <location>
        <position position="1"/>
    </location>
</feature>
<protein>
    <submittedName>
        <fullName evidence="2">Uncharacterized protein</fullName>
    </submittedName>
</protein>
<evidence type="ECO:0000256" key="1">
    <source>
        <dbReference type="SAM" id="Coils"/>
    </source>
</evidence>
<reference evidence="2" key="2">
    <citation type="journal article" date="2020" name="Nat. Commun.">
        <title>Large-scale genome sequencing of mycorrhizal fungi provides insights into the early evolution of symbiotic traits.</title>
        <authorList>
            <person name="Miyauchi S."/>
            <person name="Kiss E."/>
            <person name="Kuo A."/>
            <person name="Drula E."/>
            <person name="Kohler A."/>
            <person name="Sanchez-Garcia M."/>
            <person name="Morin E."/>
            <person name="Andreopoulos B."/>
            <person name="Barry K.W."/>
            <person name="Bonito G."/>
            <person name="Buee M."/>
            <person name="Carver A."/>
            <person name="Chen C."/>
            <person name="Cichocki N."/>
            <person name="Clum A."/>
            <person name="Culley D."/>
            <person name="Crous P.W."/>
            <person name="Fauchery L."/>
            <person name="Girlanda M."/>
            <person name="Hayes R.D."/>
            <person name="Keri Z."/>
            <person name="LaButti K."/>
            <person name="Lipzen A."/>
            <person name="Lombard V."/>
            <person name="Magnuson J."/>
            <person name="Maillard F."/>
            <person name="Murat C."/>
            <person name="Nolan M."/>
            <person name="Ohm R.A."/>
            <person name="Pangilinan J."/>
            <person name="Pereira M.F."/>
            <person name="Perotto S."/>
            <person name="Peter M."/>
            <person name="Pfister S."/>
            <person name="Riley R."/>
            <person name="Sitrit Y."/>
            <person name="Stielow J.B."/>
            <person name="Szollosi G."/>
            <person name="Zifcakova L."/>
            <person name="Stursova M."/>
            <person name="Spatafora J.W."/>
            <person name="Tedersoo L."/>
            <person name="Vaario L.M."/>
            <person name="Yamada A."/>
            <person name="Yan M."/>
            <person name="Wang P."/>
            <person name="Xu J."/>
            <person name="Bruns T."/>
            <person name="Baldrian P."/>
            <person name="Vilgalys R."/>
            <person name="Dunand C."/>
            <person name="Henrissat B."/>
            <person name="Grigoriev I.V."/>
            <person name="Hibbett D."/>
            <person name="Nagy L.G."/>
            <person name="Martin F.M."/>
        </authorList>
    </citation>
    <scope>NUCLEOTIDE SEQUENCE</scope>
    <source>
        <strain evidence="2">BED1</strain>
    </source>
</reference>